<comment type="caution">
    <text evidence="1">The sequence shown here is derived from an EMBL/GenBank/DDBJ whole genome shotgun (WGS) entry which is preliminary data.</text>
</comment>
<dbReference type="Proteomes" id="UP000441754">
    <property type="component" value="Unassembled WGS sequence"/>
</dbReference>
<dbReference type="AlphaFoldDB" id="A0A7K0EPP0"/>
<reference evidence="1 2" key="1">
    <citation type="journal article" date="2018" name="Antonie Van Leeuwenhoek">
        <title>Larkinella terrae sp. nov., isolated from soil on Jeju Island, South Korea.</title>
        <authorList>
            <person name="Ten L.N."/>
            <person name="Jeon J."/>
            <person name="Park S.J."/>
            <person name="Park S."/>
            <person name="Lee S.Y."/>
            <person name="Kim M.K."/>
            <person name="Jung H.Y."/>
        </authorList>
    </citation>
    <scope>NUCLEOTIDE SEQUENCE [LARGE SCALE GENOMIC DNA]</scope>
    <source>
        <strain evidence="1 2">KCTC 52001</strain>
    </source>
</reference>
<name>A0A7K0EPP0_9BACT</name>
<dbReference type="RefSeq" id="WP_154177164.1">
    <property type="nucleotide sequence ID" value="NZ_WJXZ01000013.1"/>
</dbReference>
<evidence type="ECO:0000313" key="1">
    <source>
        <dbReference type="EMBL" id="MRS63795.1"/>
    </source>
</evidence>
<dbReference type="EMBL" id="WJXZ01000013">
    <property type="protein sequence ID" value="MRS63795.1"/>
    <property type="molecule type" value="Genomic_DNA"/>
</dbReference>
<evidence type="ECO:0000313" key="2">
    <source>
        <dbReference type="Proteomes" id="UP000441754"/>
    </source>
</evidence>
<sequence length="51" mass="5777">MAKAEDRAVAKKQNPANLAGTVFTFSIIKKMVKAYRKACQFSFDGVTFRQY</sequence>
<proteinExistence type="predicted"/>
<keyword evidence="2" id="KW-1185">Reference proteome</keyword>
<gene>
    <name evidence="1" type="ORF">GJJ30_21025</name>
</gene>
<organism evidence="1 2">
    <name type="scientific">Larkinella terrae</name>
    <dbReference type="NCBI Taxonomy" id="2025311"/>
    <lineage>
        <taxon>Bacteria</taxon>
        <taxon>Pseudomonadati</taxon>
        <taxon>Bacteroidota</taxon>
        <taxon>Cytophagia</taxon>
        <taxon>Cytophagales</taxon>
        <taxon>Spirosomataceae</taxon>
        <taxon>Larkinella</taxon>
    </lineage>
</organism>
<protein>
    <submittedName>
        <fullName evidence="1">Uncharacterized protein</fullName>
    </submittedName>
</protein>
<accession>A0A7K0EPP0</accession>